<dbReference type="AlphaFoldDB" id="A0A7W6CIZ6"/>
<keyword evidence="2 4" id="KW-0472">Membrane</keyword>
<feature type="chain" id="PRO_5030640465" evidence="5">
    <location>
        <begin position="24"/>
        <end position="260"/>
    </location>
</feature>
<name>A0A7W6CIZ6_9SPHN</name>
<dbReference type="PRINTS" id="PR01021">
    <property type="entry name" value="OMPADOMAIN"/>
</dbReference>
<dbReference type="PANTHER" id="PTHR30329">
    <property type="entry name" value="STATOR ELEMENT OF FLAGELLAR MOTOR COMPLEX"/>
    <property type="match status" value="1"/>
</dbReference>
<keyword evidence="5" id="KW-0732">Signal</keyword>
<feature type="signal peptide" evidence="5">
    <location>
        <begin position="1"/>
        <end position="23"/>
    </location>
</feature>
<dbReference type="Pfam" id="PF00691">
    <property type="entry name" value="OmpA"/>
    <property type="match status" value="1"/>
</dbReference>
<dbReference type="PANTHER" id="PTHR30329:SF21">
    <property type="entry name" value="LIPOPROTEIN YIAD-RELATED"/>
    <property type="match status" value="1"/>
</dbReference>
<dbReference type="InterPro" id="IPR006664">
    <property type="entry name" value="OMP_bac"/>
</dbReference>
<protein>
    <submittedName>
        <fullName evidence="7">Outer membrane protein OmpA-like peptidoglycan-associated protein</fullName>
    </submittedName>
</protein>
<evidence type="ECO:0000313" key="7">
    <source>
        <dbReference type="EMBL" id="MBB3955298.1"/>
    </source>
</evidence>
<dbReference type="Gene3D" id="3.30.1330.60">
    <property type="entry name" value="OmpA-like domain"/>
    <property type="match status" value="1"/>
</dbReference>
<dbReference type="InterPro" id="IPR050330">
    <property type="entry name" value="Bact_OuterMem_StrucFunc"/>
</dbReference>
<gene>
    <name evidence="7" type="ORF">GGR38_002252</name>
</gene>
<sequence length="260" mass="27112">MSKTFNIAAIATMTLALAAPVHAQLLGGGLGGGLGIDGALGGATGALGVAGSVGQAVEAPVVRAPVITRPAVSLPVVSRVNTVVAVPAIVPAIPDVAVRRVAIVNAGIMPVTYADAPAYIDRQYVVLQNDLRGTGVEVIKRNNQIVLEMPADVTFAFDKHDIQPRFYGVLNAVSRTLGKYPATYVDVNGHTDAIGSYTYNQRLSEQRADAVADYLADRSVNGARMHVQGFGKTEPIASNATISGRAANRRVEIILTPYAA</sequence>
<keyword evidence="3" id="KW-0998">Cell outer membrane</keyword>
<dbReference type="InterPro" id="IPR036737">
    <property type="entry name" value="OmpA-like_sf"/>
</dbReference>
<accession>A0A7W6CIZ6</accession>
<evidence type="ECO:0000256" key="4">
    <source>
        <dbReference type="PROSITE-ProRule" id="PRU00473"/>
    </source>
</evidence>
<evidence type="ECO:0000256" key="3">
    <source>
        <dbReference type="ARBA" id="ARBA00023237"/>
    </source>
</evidence>
<dbReference type="PROSITE" id="PS01068">
    <property type="entry name" value="OMPA_1"/>
    <property type="match status" value="1"/>
</dbReference>
<organism evidence="7 8">
    <name type="scientific">Novosphingobium sediminicola</name>
    <dbReference type="NCBI Taxonomy" id="563162"/>
    <lineage>
        <taxon>Bacteria</taxon>
        <taxon>Pseudomonadati</taxon>
        <taxon>Pseudomonadota</taxon>
        <taxon>Alphaproteobacteria</taxon>
        <taxon>Sphingomonadales</taxon>
        <taxon>Sphingomonadaceae</taxon>
        <taxon>Novosphingobium</taxon>
    </lineage>
</organism>
<evidence type="ECO:0000256" key="1">
    <source>
        <dbReference type="ARBA" id="ARBA00004442"/>
    </source>
</evidence>
<dbReference type="CDD" id="cd07185">
    <property type="entry name" value="OmpA_C-like"/>
    <property type="match status" value="1"/>
</dbReference>
<dbReference type="SUPFAM" id="SSF103088">
    <property type="entry name" value="OmpA-like"/>
    <property type="match status" value="1"/>
</dbReference>
<dbReference type="InterPro" id="IPR006665">
    <property type="entry name" value="OmpA-like"/>
</dbReference>
<dbReference type="EMBL" id="JACIDX010000008">
    <property type="protein sequence ID" value="MBB3955298.1"/>
    <property type="molecule type" value="Genomic_DNA"/>
</dbReference>
<dbReference type="InterPro" id="IPR006690">
    <property type="entry name" value="OMPA-like_CS"/>
</dbReference>
<evidence type="ECO:0000259" key="6">
    <source>
        <dbReference type="PROSITE" id="PS51123"/>
    </source>
</evidence>
<dbReference type="PROSITE" id="PS51123">
    <property type="entry name" value="OMPA_2"/>
    <property type="match status" value="1"/>
</dbReference>
<keyword evidence="8" id="KW-1185">Reference proteome</keyword>
<dbReference type="GO" id="GO:0009279">
    <property type="term" value="C:cell outer membrane"/>
    <property type="evidence" value="ECO:0007669"/>
    <property type="project" value="UniProtKB-SubCell"/>
</dbReference>
<feature type="domain" description="OmpA-like" evidence="6">
    <location>
        <begin position="142"/>
        <end position="259"/>
    </location>
</feature>
<evidence type="ECO:0000256" key="2">
    <source>
        <dbReference type="ARBA" id="ARBA00023136"/>
    </source>
</evidence>
<dbReference type="Proteomes" id="UP000548867">
    <property type="component" value="Unassembled WGS sequence"/>
</dbReference>
<comment type="caution">
    <text evidence="7">The sequence shown here is derived from an EMBL/GenBank/DDBJ whole genome shotgun (WGS) entry which is preliminary data.</text>
</comment>
<comment type="subcellular location">
    <subcellularLocation>
        <location evidence="1">Cell outer membrane</location>
    </subcellularLocation>
</comment>
<evidence type="ECO:0000256" key="5">
    <source>
        <dbReference type="SAM" id="SignalP"/>
    </source>
</evidence>
<proteinExistence type="predicted"/>
<dbReference type="RefSeq" id="WP_183625514.1">
    <property type="nucleotide sequence ID" value="NZ_JACIDX010000008.1"/>
</dbReference>
<evidence type="ECO:0000313" key="8">
    <source>
        <dbReference type="Proteomes" id="UP000548867"/>
    </source>
</evidence>
<reference evidence="7 8" key="1">
    <citation type="submission" date="2020-08" db="EMBL/GenBank/DDBJ databases">
        <title>Genomic Encyclopedia of Type Strains, Phase IV (KMG-IV): sequencing the most valuable type-strain genomes for metagenomic binning, comparative biology and taxonomic classification.</title>
        <authorList>
            <person name="Goeker M."/>
        </authorList>
    </citation>
    <scope>NUCLEOTIDE SEQUENCE [LARGE SCALE GENOMIC DNA]</scope>
    <source>
        <strain evidence="7 8">DSM 27057</strain>
    </source>
</reference>